<dbReference type="EC" id="2.7.13.3" evidence="2"/>
<dbReference type="AlphaFoldDB" id="A0A139SXV7"/>
<dbReference type="InterPro" id="IPR003661">
    <property type="entry name" value="HisK_dim/P_dom"/>
</dbReference>
<dbReference type="PANTHER" id="PTHR43047:SF9">
    <property type="entry name" value="HISTIDINE KINASE"/>
    <property type="match status" value="1"/>
</dbReference>
<dbReference type="SMART" id="SM00448">
    <property type="entry name" value="REC"/>
    <property type="match status" value="1"/>
</dbReference>
<dbReference type="PROSITE" id="PS50109">
    <property type="entry name" value="HIS_KIN"/>
    <property type="match status" value="1"/>
</dbReference>
<dbReference type="Pfam" id="PF02518">
    <property type="entry name" value="HATPase_c"/>
    <property type="match status" value="1"/>
</dbReference>
<accession>A0A139SXV7</accession>
<dbReference type="Pfam" id="PF00072">
    <property type="entry name" value="Response_reg"/>
    <property type="match status" value="1"/>
</dbReference>
<feature type="modified residue" description="4-aspartylphosphate" evidence="6">
    <location>
        <position position="385"/>
    </location>
</feature>
<dbReference type="SMART" id="SM00388">
    <property type="entry name" value="HisKA"/>
    <property type="match status" value="1"/>
</dbReference>
<dbReference type="CDD" id="cd00156">
    <property type="entry name" value="REC"/>
    <property type="match status" value="1"/>
</dbReference>
<keyword evidence="5" id="KW-0418">Kinase</keyword>
<dbReference type="PRINTS" id="PR00344">
    <property type="entry name" value="BCTRLSENSOR"/>
</dbReference>
<comment type="caution">
    <text evidence="10">The sequence shown here is derived from an EMBL/GenBank/DDBJ whole genome shotgun (WGS) entry which is preliminary data.</text>
</comment>
<dbReference type="InterPro" id="IPR001789">
    <property type="entry name" value="Sig_transdc_resp-reg_receiver"/>
</dbReference>
<name>A0A139SXV7_9GAMM</name>
<keyword evidence="11" id="KW-1185">Reference proteome</keyword>
<dbReference type="CDD" id="cd00082">
    <property type="entry name" value="HisKA"/>
    <property type="match status" value="1"/>
</dbReference>
<evidence type="ECO:0000256" key="6">
    <source>
        <dbReference type="PROSITE-ProRule" id="PRU00169"/>
    </source>
</evidence>
<feature type="domain" description="Response regulatory" evidence="9">
    <location>
        <begin position="334"/>
        <end position="451"/>
    </location>
</feature>
<comment type="catalytic activity">
    <reaction evidence="1">
        <text>ATP + protein L-histidine = ADP + protein N-phospho-L-histidine.</text>
        <dbReference type="EC" id="2.7.13.3"/>
    </reaction>
</comment>
<keyword evidence="3 6" id="KW-0597">Phosphoprotein</keyword>
<keyword evidence="4" id="KW-0808">Transferase</keyword>
<dbReference type="SUPFAM" id="SSF55874">
    <property type="entry name" value="ATPase domain of HSP90 chaperone/DNA topoisomerase II/histidine kinase"/>
    <property type="match status" value="1"/>
</dbReference>
<dbReference type="GO" id="GO:0000155">
    <property type="term" value="F:phosphorelay sensor kinase activity"/>
    <property type="evidence" value="ECO:0007669"/>
    <property type="project" value="InterPro"/>
</dbReference>
<dbReference type="GO" id="GO:0009927">
    <property type="term" value="F:histidine phosphotransfer kinase activity"/>
    <property type="evidence" value="ECO:0007669"/>
    <property type="project" value="TreeGrafter"/>
</dbReference>
<keyword evidence="7" id="KW-0175">Coiled coil</keyword>
<evidence type="ECO:0000313" key="10">
    <source>
        <dbReference type="EMBL" id="KXU39429.1"/>
    </source>
</evidence>
<sequence length="454" mass="50650">MSELKAQLAALLASEQKLKRINAALIERIEGEGRVSDAFAAFAHSVTLAEQVRERTFELTRVNEELRREIDERTRMEARLREAKHEAEQANLSKTKFLAAVSHDLLQPLNAAQLFCAALAERVPDSAQNLMNNISHALDDVESLLGTLIAMSKLDAGVIKPDISRFAASDLLHNLACEYRVVAARSGLRLDFVQSRAWLHSDPQLLARIVRNLLSNAIRYTLNGRVLLGCRRKGRFLSIEVWDSGIGIAKERQQEIFQEFNRGEIPANLADRGLGLGLSIVDKIAHMLGHRIRLHSVLGKGSCFAVEVPMARSGERRTITQASGSPLEWLRGARIWVLDNDASICAAMRTLLEGWGCRVVTALSAEDLARQVDNFHAEADLLLVDYHLEEGSNGIEAIRTINARRAQPLPVLMITANHSHELRQQVRALGFGLLHKPLRPMKLKTLMSHWLGKR</sequence>
<proteinExistence type="predicted"/>
<evidence type="ECO:0000259" key="9">
    <source>
        <dbReference type="PROSITE" id="PS50110"/>
    </source>
</evidence>
<dbReference type="InterPro" id="IPR005467">
    <property type="entry name" value="His_kinase_dom"/>
</dbReference>
<evidence type="ECO:0000256" key="1">
    <source>
        <dbReference type="ARBA" id="ARBA00000085"/>
    </source>
</evidence>
<dbReference type="Proteomes" id="UP000072660">
    <property type="component" value="Unassembled WGS sequence"/>
</dbReference>
<dbReference type="Pfam" id="PF00512">
    <property type="entry name" value="HisKA"/>
    <property type="match status" value="1"/>
</dbReference>
<dbReference type="PROSITE" id="PS50110">
    <property type="entry name" value="RESPONSE_REGULATORY"/>
    <property type="match status" value="1"/>
</dbReference>
<reference evidence="10 11" key="1">
    <citation type="submission" date="2016-02" db="EMBL/GenBank/DDBJ databases">
        <authorList>
            <person name="Wen L."/>
            <person name="He K."/>
            <person name="Yang H."/>
        </authorList>
    </citation>
    <scope>NUCLEOTIDE SEQUENCE [LARGE SCALE GENOMIC DNA]</scope>
    <source>
        <strain evidence="10 11">CV58</strain>
    </source>
</reference>
<dbReference type="InterPro" id="IPR036097">
    <property type="entry name" value="HisK_dim/P_sf"/>
</dbReference>
<dbReference type="SMART" id="SM00387">
    <property type="entry name" value="HATPase_c"/>
    <property type="match status" value="1"/>
</dbReference>
<dbReference type="EMBL" id="LSZO01000006">
    <property type="protein sequence ID" value="KXU39429.1"/>
    <property type="molecule type" value="Genomic_DNA"/>
</dbReference>
<gene>
    <name evidence="10" type="ORF">AXE65_08675</name>
</gene>
<dbReference type="Gene3D" id="1.10.287.130">
    <property type="match status" value="1"/>
</dbReference>
<dbReference type="InterPro" id="IPR004358">
    <property type="entry name" value="Sig_transdc_His_kin-like_C"/>
</dbReference>
<dbReference type="OrthoDB" id="9764438at2"/>
<evidence type="ECO:0000256" key="7">
    <source>
        <dbReference type="SAM" id="Coils"/>
    </source>
</evidence>
<dbReference type="InterPro" id="IPR036890">
    <property type="entry name" value="HATPase_C_sf"/>
</dbReference>
<dbReference type="Gene3D" id="3.30.565.10">
    <property type="entry name" value="Histidine kinase-like ATPase, C-terminal domain"/>
    <property type="match status" value="1"/>
</dbReference>
<dbReference type="InterPro" id="IPR011006">
    <property type="entry name" value="CheY-like_superfamily"/>
</dbReference>
<dbReference type="PANTHER" id="PTHR43047">
    <property type="entry name" value="TWO-COMPONENT HISTIDINE PROTEIN KINASE"/>
    <property type="match status" value="1"/>
</dbReference>
<dbReference type="NCBIfam" id="NF041832">
    <property type="entry name" value="near_NosP_CTERM"/>
    <property type="match status" value="1"/>
</dbReference>
<dbReference type="GO" id="GO:0005886">
    <property type="term" value="C:plasma membrane"/>
    <property type="evidence" value="ECO:0007669"/>
    <property type="project" value="TreeGrafter"/>
</dbReference>
<feature type="domain" description="Histidine kinase" evidence="8">
    <location>
        <begin position="100"/>
        <end position="312"/>
    </location>
</feature>
<dbReference type="Gene3D" id="3.40.50.2300">
    <property type="match status" value="1"/>
</dbReference>
<dbReference type="SUPFAM" id="SSF52172">
    <property type="entry name" value="CheY-like"/>
    <property type="match status" value="1"/>
</dbReference>
<evidence type="ECO:0000259" key="8">
    <source>
        <dbReference type="PROSITE" id="PS50109"/>
    </source>
</evidence>
<evidence type="ECO:0000256" key="5">
    <source>
        <dbReference type="ARBA" id="ARBA00022777"/>
    </source>
</evidence>
<organism evidence="10 11">
    <name type="scientific">Ventosimonas gracilis</name>
    <dbReference type="NCBI Taxonomy" id="1680762"/>
    <lineage>
        <taxon>Bacteria</taxon>
        <taxon>Pseudomonadati</taxon>
        <taxon>Pseudomonadota</taxon>
        <taxon>Gammaproteobacteria</taxon>
        <taxon>Pseudomonadales</taxon>
        <taxon>Ventosimonadaceae</taxon>
        <taxon>Ventosimonas</taxon>
    </lineage>
</organism>
<evidence type="ECO:0000256" key="3">
    <source>
        <dbReference type="ARBA" id="ARBA00022553"/>
    </source>
</evidence>
<protein>
    <recommendedName>
        <fullName evidence="2">histidine kinase</fullName>
        <ecNumber evidence="2">2.7.13.3</ecNumber>
    </recommendedName>
</protein>
<feature type="coiled-coil region" evidence="7">
    <location>
        <begin position="49"/>
        <end position="93"/>
    </location>
</feature>
<dbReference type="FunFam" id="3.30.565.10:FF:000049">
    <property type="entry name" value="Two-component sensor histidine kinase"/>
    <property type="match status" value="1"/>
</dbReference>
<dbReference type="InterPro" id="IPR003594">
    <property type="entry name" value="HATPase_dom"/>
</dbReference>
<evidence type="ECO:0000313" key="11">
    <source>
        <dbReference type="Proteomes" id="UP000072660"/>
    </source>
</evidence>
<evidence type="ECO:0000256" key="2">
    <source>
        <dbReference type="ARBA" id="ARBA00012438"/>
    </source>
</evidence>
<dbReference type="SUPFAM" id="SSF47384">
    <property type="entry name" value="Homodimeric domain of signal transducing histidine kinase"/>
    <property type="match status" value="1"/>
</dbReference>
<evidence type="ECO:0000256" key="4">
    <source>
        <dbReference type="ARBA" id="ARBA00022679"/>
    </source>
</evidence>